<gene>
    <name evidence="1" type="ORF">SCUD_LOCUS17445</name>
</gene>
<dbReference type="WBParaSite" id="SCUD_0001744801-mRNA-1">
    <property type="protein sequence ID" value="SCUD_0001744801-mRNA-1"/>
    <property type="gene ID" value="SCUD_0001744801"/>
</dbReference>
<dbReference type="EMBL" id="UZAK01039805">
    <property type="protein sequence ID" value="VDP63590.1"/>
    <property type="molecule type" value="Genomic_DNA"/>
</dbReference>
<name>A0A183KQW0_9TREM</name>
<organism evidence="3">
    <name type="scientific">Schistosoma curassoni</name>
    <dbReference type="NCBI Taxonomy" id="6186"/>
    <lineage>
        <taxon>Eukaryota</taxon>
        <taxon>Metazoa</taxon>
        <taxon>Spiralia</taxon>
        <taxon>Lophotrochozoa</taxon>
        <taxon>Platyhelminthes</taxon>
        <taxon>Trematoda</taxon>
        <taxon>Digenea</taxon>
        <taxon>Strigeidida</taxon>
        <taxon>Schistosomatoidea</taxon>
        <taxon>Schistosomatidae</taxon>
        <taxon>Schistosoma</taxon>
    </lineage>
</organism>
<evidence type="ECO:0000313" key="3">
    <source>
        <dbReference type="WBParaSite" id="SCUD_0001744801-mRNA-1"/>
    </source>
</evidence>
<accession>A0A183KQW0</accession>
<reference evidence="1 2" key="2">
    <citation type="submission" date="2018-11" db="EMBL/GenBank/DDBJ databases">
        <authorList>
            <consortium name="Pathogen Informatics"/>
        </authorList>
    </citation>
    <scope>NUCLEOTIDE SEQUENCE [LARGE SCALE GENOMIC DNA]</scope>
    <source>
        <strain evidence="1">Dakar</strain>
        <strain evidence="2">Dakar, Senegal</strain>
    </source>
</reference>
<dbReference type="Proteomes" id="UP000279833">
    <property type="component" value="Unassembled WGS sequence"/>
</dbReference>
<sequence>MAKNIKPLDRPVKIIANEDDDSCKFHSFILSFNDFNFDNVLDLIGFIGDILSDH</sequence>
<protein>
    <submittedName>
        <fullName evidence="3">Transposase</fullName>
    </submittedName>
</protein>
<proteinExistence type="predicted"/>
<reference evidence="3" key="1">
    <citation type="submission" date="2016-06" db="UniProtKB">
        <authorList>
            <consortium name="WormBaseParasite"/>
        </authorList>
    </citation>
    <scope>IDENTIFICATION</scope>
</reference>
<dbReference type="AlphaFoldDB" id="A0A183KQW0"/>
<keyword evidence="2" id="KW-1185">Reference proteome</keyword>
<evidence type="ECO:0000313" key="2">
    <source>
        <dbReference type="Proteomes" id="UP000279833"/>
    </source>
</evidence>
<evidence type="ECO:0000313" key="1">
    <source>
        <dbReference type="EMBL" id="VDP63590.1"/>
    </source>
</evidence>